<comment type="caution">
    <text evidence="2">The sequence shown here is derived from an EMBL/GenBank/DDBJ whole genome shotgun (WGS) entry which is preliminary data.</text>
</comment>
<dbReference type="InterPro" id="IPR051044">
    <property type="entry name" value="MAG_DAG_Lipase"/>
</dbReference>
<reference evidence="2 3" key="1">
    <citation type="submission" date="2018-07" db="EMBL/GenBank/DDBJ databases">
        <title>Leeuwenhoekiella genomics.</title>
        <authorList>
            <person name="Tahon G."/>
            <person name="Willems A."/>
        </authorList>
    </citation>
    <scope>NUCLEOTIDE SEQUENCE [LARGE SCALE GENOMIC DNA]</scope>
    <source>
        <strain evidence="2 3">LMG 22550</strain>
    </source>
</reference>
<feature type="domain" description="Serine aminopeptidase S33" evidence="1">
    <location>
        <begin position="77"/>
        <end position="175"/>
    </location>
</feature>
<dbReference type="Gene3D" id="3.40.50.1820">
    <property type="entry name" value="alpha/beta hydrolase"/>
    <property type="match status" value="1"/>
</dbReference>
<accession>A0A4Q0P8F5</accession>
<name>A0A4Q0P8F5_9FLAO</name>
<sequence length="279" mass="32015">MNKYLVKMLPKILGNYVNTLAIISPQAAAKKAFKIFSKPRRGKIGPHHEGFLKPNLEPAIEINNLKIQPYKWEGGEKTILLVHGWESHSHRWKEMIGRLKGENYTIIAFDAPAHGYSTGKYLYVPIYHEVLSEVLVRYQPDYMIGHSIGAMTVLFNQSQTDTYKPEKLVVLGAPDRLDSILIDYQRILKLNDRVMQALENYFQKRFNFKTADFSSSVFAKNIKTPALIIHDKDDTITPFSGSKSIHATYKNSEFIETKGLNHSLYDPKVNDQIVDFLKR</sequence>
<protein>
    <submittedName>
        <fullName evidence="2">Pimeloyl-ACP methyl ester carboxylesterase</fullName>
    </submittedName>
</protein>
<dbReference type="Proteomes" id="UP000289238">
    <property type="component" value="Unassembled WGS sequence"/>
</dbReference>
<gene>
    <name evidence="2" type="ORF">DSM00_1740</name>
</gene>
<proteinExistence type="predicted"/>
<dbReference type="OrthoDB" id="9785847at2"/>
<evidence type="ECO:0000313" key="2">
    <source>
        <dbReference type="EMBL" id="RXG22638.1"/>
    </source>
</evidence>
<dbReference type="SUPFAM" id="SSF53474">
    <property type="entry name" value="alpha/beta-Hydrolases"/>
    <property type="match status" value="1"/>
</dbReference>
<evidence type="ECO:0000313" key="3">
    <source>
        <dbReference type="Proteomes" id="UP000289238"/>
    </source>
</evidence>
<dbReference type="InterPro" id="IPR022742">
    <property type="entry name" value="Hydrolase_4"/>
</dbReference>
<dbReference type="RefSeq" id="WP_128757628.1">
    <property type="nucleotide sequence ID" value="NZ_QOVM01000003.1"/>
</dbReference>
<dbReference type="EMBL" id="QOVM01000003">
    <property type="protein sequence ID" value="RXG22638.1"/>
    <property type="molecule type" value="Genomic_DNA"/>
</dbReference>
<dbReference type="PANTHER" id="PTHR11614">
    <property type="entry name" value="PHOSPHOLIPASE-RELATED"/>
    <property type="match status" value="1"/>
</dbReference>
<organism evidence="2 3">
    <name type="scientific">Leeuwenhoekiella aequorea</name>
    <dbReference type="NCBI Taxonomy" id="283736"/>
    <lineage>
        <taxon>Bacteria</taxon>
        <taxon>Pseudomonadati</taxon>
        <taxon>Bacteroidota</taxon>
        <taxon>Flavobacteriia</taxon>
        <taxon>Flavobacteriales</taxon>
        <taxon>Flavobacteriaceae</taxon>
        <taxon>Leeuwenhoekiella</taxon>
    </lineage>
</organism>
<dbReference type="Pfam" id="PF12146">
    <property type="entry name" value="Hydrolase_4"/>
    <property type="match status" value="1"/>
</dbReference>
<keyword evidence="3" id="KW-1185">Reference proteome</keyword>
<dbReference type="AlphaFoldDB" id="A0A4Q0P8F5"/>
<dbReference type="InterPro" id="IPR029058">
    <property type="entry name" value="AB_hydrolase_fold"/>
</dbReference>
<evidence type="ECO:0000259" key="1">
    <source>
        <dbReference type="Pfam" id="PF12146"/>
    </source>
</evidence>